<keyword evidence="4" id="KW-0808">Transferase</keyword>
<name>A0A5M6BH95_9BACE</name>
<evidence type="ECO:0000313" key="17">
    <source>
        <dbReference type="EMBL" id="KAA5465803.1"/>
    </source>
</evidence>
<keyword evidence="8" id="KW-0902">Two-component regulatory system</keyword>
<dbReference type="SUPFAM" id="SSF63829">
    <property type="entry name" value="Calcium-dependent phosphotriesterase"/>
    <property type="match status" value="3"/>
</dbReference>
<feature type="transmembrane region" description="Helical" evidence="12">
    <location>
        <begin position="796"/>
        <end position="817"/>
    </location>
</feature>
<dbReference type="FunFam" id="2.60.40.10:FF:000791">
    <property type="entry name" value="Two-component system sensor histidine kinase/response regulator"/>
    <property type="match status" value="1"/>
</dbReference>
<dbReference type="Pfam" id="PF12833">
    <property type="entry name" value="HTH_18"/>
    <property type="match status" value="1"/>
</dbReference>
<dbReference type="InterPro" id="IPR001789">
    <property type="entry name" value="Sig_transdc_resp-reg_receiver"/>
</dbReference>
<keyword evidence="3 11" id="KW-0597">Phosphoprotein</keyword>
<organism evidence="17 20">
    <name type="scientific">Bacteroides caccae</name>
    <dbReference type="NCBI Taxonomy" id="47678"/>
    <lineage>
        <taxon>Bacteria</taxon>
        <taxon>Pseudomonadati</taxon>
        <taxon>Bacteroidota</taxon>
        <taxon>Bacteroidia</taxon>
        <taxon>Bacteroidales</taxon>
        <taxon>Bacteroidaceae</taxon>
        <taxon>Bacteroides</taxon>
    </lineage>
</organism>
<feature type="domain" description="Histidine kinase" evidence="15">
    <location>
        <begin position="854"/>
        <end position="1068"/>
    </location>
</feature>
<evidence type="ECO:0000259" key="15">
    <source>
        <dbReference type="PROSITE" id="PS50109"/>
    </source>
</evidence>
<dbReference type="EMBL" id="VVYP01000002">
    <property type="protein sequence ID" value="KAA5465803.1"/>
    <property type="molecule type" value="Genomic_DNA"/>
</dbReference>
<dbReference type="Proteomes" id="UP000368418">
    <property type="component" value="Unassembled WGS sequence"/>
</dbReference>
<dbReference type="SMART" id="SM00388">
    <property type="entry name" value="HisKA"/>
    <property type="match status" value="1"/>
</dbReference>
<dbReference type="EC" id="2.7.13.3" evidence="2"/>
<evidence type="ECO:0000256" key="3">
    <source>
        <dbReference type="ARBA" id="ARBA00022553"/>
    </source>
</evidence>
<dbReference type="EMBL" id="VVYD01000001">
    <property type="protein sequence ID" value="KAA5504086.1"/>
    <property type="molecule type" value="Genomic_DNA"/>
</dbReference>
<dbReference type="Pfam" id="PF07495">
    <property type="entry name" value="Y_Y_Y"/>
    <property type="match status" value="1"/>
</dbReference>
<evidence type="ECO:0000256" key="8">
    <source>
        <dbReference type="ARBA" id="ARBA00023012"/>
    </source>
</evidence>
<dbReference type="PRINTS" id="PR00344">
    <property type="entry name" value="BCTRLSENSOR"/>
</dbReference>
<dbReference type="InterPro" id="IPR003594">
    <property type="entry name" value="HATPase_dom"/>
</dbReference>
<dbReference type="InterPro" id="IPR036890">
    <property type="entry name" value="HATPase_C_sf"/>
</dbReference>
<evidence type="ECO:0000256" key="10">
    <source>
        <dbReference type="ARBA" id="ARBA00023163"/>
    </source>
</evidence>
<keyword evidence="12" id="KW-0472">Membrane</keyword>
<keyword evidence="9" id="KW-0805">Transcription regulation</keyword>
<dbReference type="InterPro" id="IPR009057">
    <property type="entry name" value="Homeodomain-like_sf"/>
</dbReference>
<keyword evidence="5" id="KW-0547">Nucleotide-binding</keyword>
<evidence type="ECO:0000259" key="14">
    <source>
        <dbReference type="PROSITE" id="PS01124"/>
    </source>
</evidence>
<dbReference type="InterPro" id="IPR011006">
    <property type="entry name" value="CheY-like_superfamily"/>
</dbReference>
<evidence type="ECO:0000313" key="18">
    <source>
        <dbReference type="EMBL" id="KAA5504086.1"/>
    </source>
</evidence>
<comment type="caution">
    <text evidence="17">The sequence shown here is derived from an EMBL/GenBank/DDBJ whole genome shotgun (WGS) entry which is preliminary data.</text>
</comment>
<evidence type="ECO:0000256" key="5">
    <source>
        <dbReference type="ARBA" id="ARBA00022741"/>
    </source>
</evidence>
<dbReference type="Gene3D" id="3.30.565.10">
    <property type="entry name" value="Histidine kinase-like ATPase, C-terminal domain"/>
    <property type="match status" value="1"/>
</dbReference>
<dbReference type="Pfam" id="PF02518">
    <property type="entry name" value="HATPase_c"/>
    <property type="match status" value="1"/>
</dbReference>
<dbReference type="Gene3D" id="1.10.287.130">
    <property type="match status" value="1"/>
</dbReference>
<keyword evidence="12" id="KW-0812">Transmembrane</keyword>
<evidence type="ECO:0000256" key="13">
    <source>
        <dbReference type="SAM" id="SignalP"/>
    </source>
</evidence>
<proteinExistence type="predicted"/>
<sequence length="1359" mass="155733">MTKNPLILFIILIMAASGALAQDQRLFKNLTVSDGLPHSEITSIIQDKTGFLWLGTLNGLTRYDGNSMKTYIRDNSSNSLSNIRIISLYHDSDSLLFIGTEGGGLNVFNLYKESFENTAILKVESELSSQIVYAIRKGINEKIWVGTDTGLWVLQKQGTSFSYQEYIPNIPMVTDIKEVDQDILWVTSNTGVYEINKHTRQARLLFDHHWACMQDLSLDATLIGGADGLFLYTRGGGWRKILDVNIATICITSNHEIWIGTMNDGLFKFSHDLKLLATYQYGHIWQSKGLSNNHIRAFCEDFSGNLWIGTRNGMSKLTLGGKEFEVYNSILDENLREGQTVRNKTATFFEDEDGRLWIGSQATDLRILDRKTQKLQTIDARRAPELANETISAFFLDRKGNLWIGTWDNLFILSKIERDKIDSNAPLKLTSMLRKHHISPMTIFKIIEDKDGELWMSTTRGIYRYIPSAEDYYNGTFLNYSNTATSNNVLTNNFMTDIFVDQVSAGANKIIWAGTSNGLNKLLFTKEGMKVLHIKNDTTSTGLKGEFISVIHQDSNSDLWIIGIDGWMNKLIDNRYNDEYPQFNSLNINENGTFNTTESLQEDGYGNFWMGGVRLVRFDPKLVAFRYFDEQDGLQSNSFKIWSSYKLRSGELVFGGINGFTIFAPQNFKDNKIVPKVALTDFMIFDKEVKPLQPYDGRIILRQSLNMTKKITLPYDMNSISISFVALHFVSPSKNNYRYMLEGEDKGWRYAQGNKNRAIYTNLKPGTYTFKVYGSNCDNLWTDYPRTIEIVVTPPFWQTNAAYFIYFCLLVIALLLFRRNLIMTEKRKNALIMEHHMREEENKIHQMKLKFFTDVSHELKTPLALIYSPIEELINEPGLEPLVARKLMFVRRNIGRLLNLVEQIMDFRKFDNNMMQLAITRENLIGLCRSVMCYFEDEAERRSIRFIFHSNKENIEVWIDKEKIEKVLMNIISNAFKYTKNGGEISIDCREKDNRVILHICDNGLGIKTDDVNHIFERYYQGENSTQGGTGIGLALAKAVIDQHKGRIWVESTYTKGTDFYVELLLGKDHFDNDKVKIQPKSITVTTSKTTEMSELGEHISLDLLSEDEKPVVLVVDDNIEMLTYLEESLSNYFTVITAVNGELAWKIALKKETDLIISDVMMPVMDGIELCSKIKNDIRLSHIPVILLTAKGEVEHKIEGYESGADEYISKPFNLKLLMVRINNIIRQRNELRVAFRKQIVVEPTKLTVTTLDEQLLKKCVELIEANIADPDFNVDELCRGVGLSRPAVYKKVKSLTGLSVVEFIRSIRLKRAAQLLAQDKSSISDVMYQVGFNNRSYFSLRFKEEFGCNPNEYEVEE</sequence>
<dbReference type="InterPro" id="IPR036097">
    <property type="entry name" value="HisK_dim/P_sf"/>
</dbReference>
<dbReference type="GO" id="GO:0005524">
    <property type="term" value="F:ATP binding"/>
    <property type="evidence" value="ECO:0007669"/>
    <property type="project" value="UniProtKB-KW"/>
</dbReference>
<protein>
    <recommendedName>
        <fullName evidence="2">histidine kinase</fullName>
        <ecNumber evidence="2">2.7.13.3</ecNumber>
    </recommendedName>
</protein>
<reference evidence="19 20" key="1">
    <citation type="journal article" date="2019" name="Nat. Med.">
        <title>A library of human gut bacterial isolates paired with longitudinal multiomics data enables mechanistic microbiome research.</title>
        <authorList>
            <person name="Poyet M."/>
            <person name="Groussin M."/>
            <person name="Gibbons S.M."/>
            <person name="Avila-Pacheco J."/>
            <person name="Jiang X."/>
            <person name="Kearney S.M."/>
            <person name="Perrotta A.R."/>
            <person name="Berdy B."/>
            <person name="Zhao S."/>
            <person name="Lieberman T.D."/>
            <person name="Swanson P.K."/>
            <person name="Smith M."/>
            <person name="Roesemann S."/>
            <person name="Alexander J.E."/>
            <person name="Rich S.A."/>
            <person name="Livny J."/>
            <person name="Vlamakis H."/>
            <person name="Clish C."/>
            <person name="Bullock K."/>
            <person name="Deik A."/>
            <person name="Scott J."/>
            <person name="Pierce K.A."/>
            <person name="Xavier R.J."/>
            <person name="Alm E.J."/>
        </authorList>
    </citation>
    <scope>NUCLEOTIDE SEQUENCE [LARGE SCALE GENOMIC DNA]</scope>
    <source>
        <strain evidence="18 19">BIOML-A19</strain>
        <strain evidence="17 20">BIOML-A31</strain>
    </source>
</reference>
<dbReference type="FunFam" id="3.40.50.2300:FF:000138">
    <property type="entry name" value="Two-component system sensor histidine kinase/response regulator"/>
    <property type="match status" value="1"/>
</dbReference>
<dbReference type="Pfam" id="PF00512">
    <property type="entry name" value="HisKA"/>
    <property type="match status" value="1"/>
</dbReference>
<evidence type="ECO:0000259" key="16">
    <source>
        <dbReference type="PROSITE" id="PS50110"/>
    </source>
</evidence>
<evidence type="ECO:0000313" key="19">
    <source>
        <dbReference type="Proteomes" id="UP000368418"/>
    </source>
</evidence>
<comment type="catalytic activity">
    <reaction evidence="1">
        <text>ATP + protein L-histidine = ADP + protein N-phospho-L-histidine.</text>
        <dbReference type="EC" id="2.7.13.3"/>
    </reaction>
</comment>
<dbReference type="SMART" id="SM00342">
    <property type="entry name" value="HTH_ARAC"/>
    <property type="match status" value="1"/>
</dbReference>
<dbReference type="PROSITE" id="PS50110">
    <property type="entry name" value="RESPONSE_REGULATORY"/>
    <property type="match status" value="1"/>
</dbReference>
<feature type="chain" id="PRO_5039866139" description="histidine kinase" evidence="13">
    <location>
        <begin position="22"/>
        <end position="1359"/>
    </location>
</feature>
<dbReference type="FunFam" id="3.30.565.10:FF:000037">
    <property type="entry name" value="Hybrid sensor histidine kinase/response regulator"/>
    <property type="match status" value="1"/>
</dbReference>
<keyword evidence="7" id="KW-0067">ATP-binding</keyword>
<dbReference type="InterPro" id="IPR018060">
    <property type="entry name" value="HTH_AraC"/>
</dbReference>
<dbReference type="GO" id="GO:0043565">
    <property type="term" value="F:sequence-specific DNA binding"/>
    <property type="evidence" value="ECO:0007669"/>
    <property type="project" value="InterPro"/>
</dbReference>
<dbReference type="CDD" id="cd00082">
    <property type="entry name" value="HisKA"/>
    <property type="match status" value="1"/>
</dbReference>
<dbReference type="CDD" id="cd17574">
    <property type="entry name" value="REC_OmpR"/>
    <property type="match status" value="1"/>
</dbReference>
<keyword evidence="12" id="KW-1133">Transmembrane helix</keyword>
<feature type="domain" description="HTH araC/xylS-type" evidence="14">
    <location>
        <begin position="1259"/>
        <end position="1358"/>
    </location>
</feature>
<dbReference type="SUPFAM" id="SSF52172">
    <property type="entry name" value="CheY-like"/>
    <property type="match status" value="1"/>
</dbReference>
<evidence type="ECO:0000256" key="9">
    <source>
        <dbReference type="ARBA" id="ARBA00023015"/>
    </source>
</evidence>
<dbReference type="SMART" id="SM00448">
    <property type="entry name" value="REC"/>
    <property type="match status" value="1"/>
</dbReference>
<evidence type="ECO:0000256" key="4">
    <source>
        <dbReference type="ARBA" id="ARBA00022679"/>
    </source>
</evidence>
<dbReference type="InterPro" id="IPR015943">
    <property type="entry name" value="WD40/YVTN_repeat-like_dom_sf"/>
</dbReference>
<dbReference type="InterPro" id="IPR004358">
    <property type="entry name" value="Sig_transdc_His_kin-like_C"/>
</dbReference>
<keyword evidence="10" id="KW-0804">Transcription</keyword>
<gene>
    <name evidence="18" type="ORF">F2Y31_02255</name>
    <name evidence="17" type="ORF">F2Y36_02135</name>
</gene>
<dbReference type="InterPro" id="IPR011123">
    <property type="entry name" value="Y_Y_Y"/>
</dbReference>
<dbReference type="SMART" id="SM00387">
    <property type="entry name" value="HATPase_c"/>
    <property type="match status" value="1"/>
</dbReference>
<dbReference type="InterPro" id="IPR003661">
    <property type="entry name" value="HisK_dim/P_dom"/>
</dbReference>
<evidence type="ECO:0000313" key="20">
    <source>
        <dbReference type="Proteomes" id="UP000475905"/>
    </source>
</evidence>
<dbReference type="GO" id="GO:0000155">
    <property type="term" value="F:phosphorelay sensor kinase activity"/>
    <property type="evidence" value="ECO:0007669"/>
    <property type="project" value="InterPro"/>
</dbReference>
<dbReference type="PROSITE" id="PS50109">
    <property type="entry name" value="HIS_KIN"/>
    <property type="match status" value="1"/>
</dbReference>
<evidence type="ECO:0000256" key="12">
    <source>
        <dbReference type="SAM" id="Phobius"/>
    </source>
</evidence>
<dbReference type="SUPFAM" id="SSF46689">
    <property type="entry name" value="Homeodomain-like"/>
    <property type="match status" value="1"/>
</dbReference>
<dbReference type="Gene3D" id="1.10.10.60">
    <property type="entry name" value="Homeodomain-like"/>
    <property type="match status" value="1"/>
</dbReference>
<dbReference type="Gene3D" id="2.130.10.10">
    <property type="entry name" value="YVTN repeat-like/Quinoprotein amine dehydrogenase"/>
    <property type="match status" value="2"/>
</dbReference>
<dbReference type="Proteomes" id="UP000475905">
    <property type="component" value="Unassembled WGS sequence"/>
</dbReference>
<dbReference type="SUPFAM" id="SSF55874">
    <property type="entry name" value="ATPase domain of HSP90 chaperone/DNA topoisomerase II/histidine kinase"/>
    <property type="match status" value="1"/>
</dbReference>
<dbReference type="SUPFAM" id="SSF47384">
    <property type="entry name" value="Homodimeric domain of signal transducing histidine kinase"/>
    <property type="match status" value="1"/>
</dbReference>
<evidence type="ECO:0000256" key="1">
    <source>
        <dbReference type="ARBA" id="ARBA00000085"/>
    </source>
</evidence>
<dbReference type="RefSeq" id="WP_022041966.1">
    <property type="nucleotide sequence ID" value="NZ_JAQPYQ010000067.1"/>
</dbReference>
<feature type="modified residue" description="4-aspartylphosphate" evidence="11">
    <location>
        <position position="1160"/>
    </location>
</feature>
<keyword evidence="6" id="KW-0418">Kinase</keyword>
<dbReference type="FunFam" id="1.10.287.130:FF:000045">
    <property type="entry name" value="Two-component system sensor histidine kinase/response regulator"/>
    <property type="match status" value="1"/>
</dbReference>
<dbReference type="InterPro" id="IPR011110">
    <property type="entry name" value="Reg_prop"/>
</dbReference>
<dbReference type="InterPro" id="IPR005467">
    <property type="entry name" value="His_kinase_dom"/>
</dbReference>
<dbReference type="PROSITE" id="PS01124">
    <property type="entry name" value="HTH_ARAC_FAMILY_2"/>
    <property type="match status" value="1"/>
</dbReference>
<feature type="domain" description="Response regulatory" evidence="16">
    <location>
        <begin position="1112"/>
        <end position="1227"/>
    </location>
</feature>
<dbReference type="PANTHER" id="PTHR43547:SF2">
    <property type="entry name" value="HYBRID SIGNAL TRANSDUCTION HISTIDINE KINASE C"/>
    <property type="match status" value="1"/>
</dbReference>
<dbReference type="InterPro" id="IPR013783">
    <property type="entry name" value="Ig-like_fold"/>
</dbReference>
<dbReference type="Gene3D" id="3.40.50.2300">
    <property type="match status" value="1"/>
</dbReference>
<dbReference type="GO" id="GO:0003700">
    <property type="term" value="F:DNA-binding transcription factor activity"/>
    <property type="evidence" value="ECO:0007669"/>
    <property type="project" value="InterPro"/>
</dbReference>
<dbReference type="Gene3D" id="2.60.40.10">
    <property type="entry name" value="Immunoglobulins"/>
    <property type="match status" value="1"/>
</dbReference>
<evidence type="ECO:0000256" key="2">
    <source>
        <dbReference type="ARBA" id="ARBA00012438"/>
    </source>
</evidence>
<dbReference type="PANTHER" id="PTHR43547">
    <property type="entry name" value="TWO-COMPONENT HISTIDINE KINASE"/>
    <property type="match status" value="1"/>
</dbReference>
<evidence type="ECO:0000256" key="11">
    <source>
        <dbReference type="PROSITE-ProRule" id="PRU00169"/>
    </source>
</evidence>
<dbReference type="Pfam" id="PF07494">
    <property type="entry name" value="Reg_prop"/>
    <property type="match status" value="3"/>
</dbReference>
<evidence type="ECO:0000256" key="6">
    <source>
        <dbReference type="ARBA" id="ARBA00022777"/>
    </source>
</evidence>
<keyword evidence="13" id="KW-0732">Signal</keyword>
<dbReference type="CDD" id="cd00075">
    <property type="entry name" value="HATPase"/>
    <property type="match status" value="1"/>
</dbReference>
<dbReference type="Pfam" id="PF00072">
    <property type="entry name" value="Response_reg"/>
    <property type="match status" value="1"/>
</dbReference>
<feature type="signal peptide" evidence="13">
    <location>
        <begin position="1"/>
        <end position="21"/>
    </location>
</feature>
<evidence type="ECO:0000256" key="7">
    <source>
        <dbReference type="ARBA" id="ARBA00022840"/>
    </source>
</evidence>
<accession>A0A5M6BH95</accession>